<sequence length="344" mass="37098">MQSETPRLTSEDRSFVSFLYNNNNKKANEDDQSSSSLENAISDSLETMSPSLLVALQMAAKTGQWNEEGEDGNTGDDDALNFAHQMVQVGTALQNVLDNRLVSGRALLTQLLNSGEIRKLDSLIGKAAKEGKLDMSFFSVLSMNMQDAAMEDSGSNNSNNNDDEAIDTTSSSLEMEGDGGSSSSVAPGGSANRGQILQHIYTRCQEELEKNVPPGMGLLNKLLRTEISSIRTNQLQYYLGPQATSITSPDGKTIELNNGTGGKALVSHGEFIDALSQAVNQIRTLEKAGGTDRLSAMNLIENIRRVAMEARVVLVDCYGEGSEIVSEFQRDLQPVFRPTTTGSG</sequence>
<feature type="compositionally biased region" description="Low complexity" evidence="1">
    <location>
        <begin position="181"/>
        <end position="190"/>
    </location>
</feature>
<dbReference type="Proteomes" id="UP001530293">
    <property type="component" value="Unassembled WGS sequence"/>
</dbReference>
<dbReference type="EMBL" id="JALLBG020000273">
    <property type="protein sequence ID" value="KAL3757110.1"/>
    <property type="molecule type" value="Genomic_DNA"/>
</dbReference>
<name>A0ABD3M9A8_9STRA</name>
<feature type="region of interest" description="Disordered" evidence="1">
    <location>
        <begin position="150"/>
        <end position="190"/>
    </location>
</feature>
<organism evidence="2 3">
    <name type="scientific">Discostella pseudostelligera</name>
    <dbReference type="NCBI Taxonomy" id="259834"/>
    <lineage>
        <taxon>Eukaryota</taxon>
        <taxon>Sar</taxon>
        <taxon>Stramenopiles</taxon>
        <taxon>Ochrophyta</taxon>
        <taxon>Bacillariophyta</taxon>
        <taxon>Coscinodiscophyceae</taxon>
        <taxon>Thalassiosirophycidae</taxon>
        <taxon>Stephanodiscales</taxon>
        <taxon>Stephanodiscaceae</taxon>
        <taxon>Discostella</taxon>
    </lineage>
</organism>
<evidence type="ECO:0000313" key="3">
    <source>
        <dbReference type="Proteomes" id="UP001530293"/>
    </source>
</evidence>
<protein>
    <submittedName>
        <fullName evidence="2">Uncharacterized protein</fullName>
    </submittedName>
</protein>
<comment type="caution">
    <text evidence="2">The sequence shown here is derived from an EMBL/GenBank/DDBJ whole genome shotgun (WGS) entry which is preliminary data.</text>
</comment>
<keyword evidence="3" id="KW-1185">Reference proteome</keyword>
<dbReference type="AlphaFoldDB" id="A0ABD3M9A8"/>
<gene>
    <name evidence="2" type="ORF">ACHAWU_002949</name>
</gene>
<proteinExistence type="predicted"/>
<evidence type="ECO:0000256" key="1">
    <source>
        <dbReference type="SAM" id="MobiDB-lite"/>
    </source>
</evidence>
<accession>A0ABD3M9A8</accession>
<reference evidence="2 3" key="1">
    <citation type="submission" date="2024-10" db="EMBL/GenBank/DDBJ databases">
        <title>Updated reference genomes for cyclostephanoid diatoms.</title>
        <authorList>
            <person name="Roberts W.R."/>
            <person name="Alverson A.J."/>
        </authorList>
    </citation>
    <scope>NUCLEOTIDE SEQUENCE [LARGE SCALE GENOMIC DNA]</scope>
    <source>
        <strain evidence="2 3">AJA232-27</strain>
    </source>
</reference>
<evidence type="ECO:0000313" key="2">
    <source>
        <dbReference type="EMBL" id="KAL3757110.1"/>
    </source>
</evidence>